<dbReference type="Pfam" id="PF00291">
    <property type="entry name" value="PALP"/>
    <property type="match status" value="1"/>
</dbReference>
<name>M7T4K1_EUTLA</name>
<dbReference type="InterPro" id="IPR036052">
    <property type="entry name" value="TrpB-like_PALP_sf"/>
</dbReference>
<accession>M7T4K1</accession>
<dbReference type="Proteomes" id="UP000012174">
    <property type="component" value="Unassembled WGS sequence"/>
</dbReference>
<evidence type="ECO:0000313" key="3">
    <source>
        <dbReference type="Proteomes" id="UP000012174"/>
    </source>
</evidence>
<evidence type="ECO:0000313" key="2">
    <source>
        <dbReference type="EMBL" id="EMR71532.1"/>
    </source>
</evidence>
<dbReference type="Gene3D" id="3.40.50.1100">
    <property type="match status" value="1"/>
</dbReference>
<dbReference type="OMA" id="YEDIPEW"/>
<dbReference type="SUPFAM" id="SSF53686">
    <property type="entry name" value="Tryptophan synthase beta subunit-like PLP-dependent enzymes"/>
    <property type="match status" value="1"/>
</dbReference>
<dbReference type="EMBL" id="KB705626">
    <property type="protein sequence ID" value="EMR71532.1"/>
    <property type="molecule type" value="Genomic_DNA"/>
</dbReference>
<dbReference type="STRING" id="1287681.M7T4K1"/>
<proteinExistence type="predicted"/>
<protein>
    <submittedName>
        <fullName evidence="2">Putative acetylornithine deacetylase protein</fullName>
    </submittedName>
</protein>
<reference evidence="3" key="1">
    <citation type="journal article" date="2013" name="Genome Announc.">
        <title>Draft genome sequence of the grapevine dieback fungus Eutypa lata UCR-EL1.</title>
        <authorList>
            <person name="Blanco-Ulate B."/>
            <person name="Rolshausen P.E."/>
            <person name="Cantu D."/>
        </authorList>
    </citation>
    <scope>NUCLEOTIDE SEQUENCE [LARGE SCALE GENOMIC DNA]</scope>
    <source>
        <strain evidence="3">UCR-EL1</strain>
    </source>
</reference>
<gene>
    <name evidence="2" type="ORF">UCREL1_1408</name>
</gene>
<dbReference type="KEGG" id="ela:UCREL1_1408"/>
<dbReference type="PANTHER" id="PTHR42937">
    <property type="match status" value="1"/>
</dbReference>
<organism evidence="2 3">
    <name type="scientific">Eutypa lata (strain UCR-EL1)</name>
    <name type="common">Grapevine dieback disease fungus</name>
    <name type="synonym">Eutypa armeniacae</name>
    <dbReference type="NCBI Taxonomy" id="1287681"/>
    <lineage>
        <taxon>Eukaryota</taxon>
        <taxon>Fungi</taxon>
        <taxon>Dikarya</taxon>
        <taxon>Ascomycota</taxon>
        <taxon>Pezizomycotina</taxon>
        <taxon>Sordariomycetes</taxon>
        <taxon>Xylariomycetidae</taxon>
        <taxon>Xylariales</taxon>
        <taxon>Diatrypaceae</taxon>
        <taxon>Eutypa</taxon>
    </lineage>
</organism>
<dbReference type="InterPro" id="IPR001926">
    <property type="entry name" value="TrpB-like_PALP"/>
</dbReference>
<dbReference type="OrthoDB" id="10059875at2759"/>
<feature type="domain" description="Tryptophan synthase beta chain-like PALP" evidence="1">
    <location>
        <begin position="36"/>
        <end position="189"/>
    </location>
</feature>
<dbReference type="PANTHER" id="PTHR42937:SF1">
    <property type="entry name" value="DIAMINOPROPIONATE AMMONIA-LYASE"/>
    <property type="match status" value="1"/>
</dbReference>
<dbReference type="CDD" id="cd00640">
    <property type="entry name" value="Trp-synth-beta_II"/>
    <property type="match status" value="1"/>
</dbReference>
<evidence type="ECO:0000259" key="1">
    <source>
        <dbReference type="Pfam" id="PF00291"/>
    </source>
</evidence>
<dbReference type="AlphaFoldDB" id="M7T4K1"/>
<dbReference type="eggNOG" id="KOG2275">
    <property type="taxonomic scope" value="Eukaryota"/>
</dbReference>
<dbReference type="HOGENOM" id="CLU_021802_8_2_1"/>
<sequence>MSTWRRPTYFNPDASAAAASVADQADLVGQFHKQLPGYKPTSLVKLDDVARELGVGSVYLKDETSRFGLPSFKILGASWGSFRALAQRLNIPLDADFETMKKAAAAEPGSLTLYATTDGNHGRAVARMGASFNISSQIHVPSTMNQETIELVRLEGATVVISTGSYDKAVLEAQKASEHTNGILIQDFAFGDYDLIPQASLCNVA</sequence>
<keyword evidence="3" id="KW-1185">Reference proteome</keyword>